<comment type="caution">
    <text evidence="1">The sequence shown here is derived from an EMBL/GenBank/DDBJ whole genome shotgun (WGS) entry which is preliminary data.</text>
</comment>
<organism evidence="1 2">
    <name type="scientific">Puniceicoccus vermicola</name>
    <dbReference type="NCBI Taxonomy" id="388746"/>
    <lineage>
        <taxon>Bacteria</taxon>
        <taxon>Pseudomonadati</taxon>
        <taxon>Verrucomicrobiota</taxon>
        <taxon>Opitutia</taxon>
        <taxon>Puniceicoccales</taxon>
        <taxon>Puniceicoccaceae</taxon>
        <taxon>Puniceicoccus</taxon>
    </lineage>
</organism>
<dbReference type="InterPro" id="IPR036278">
    <property type="entry name" value="Sialidase_sf"/>
</dbReference>
<dbReference type="SUPFAM" id="SSF50939">
    <property type="entry name" value="Sialidases"/>
    <property type="match status" value="2"/>
</dbReference>
<protein>
    <recommendedName>
        <fullName evidence="3">Photosynthesis system II assembly factor Ycf48/Hcf136-like domain-containing protein</fullName>
    </recommendedName>
</protein>
<evidence type="ECO:0008006" key="3">
    <source>
        <dbReference type="Google" id="ProtNLM"/>
    </source>
</evidence>
<dbReference type="PANTHER" id="PTHR47199:SF2">
    <property type="entry name" value="PHOTOSYSTEM II STABILITY_ASSEMBLY FACTOR HCF136, CHLOROPLASTIC"/>
    <property type="match status" value="1"/>
</dbReference>
<dbReference type="PANTHER" id="PTHR47199">
    <property type="entry name" value="PHOTOSYSTEM II STABILITY/ASSEMBLY FACTOR HCF136, CHLOROPLASTIC"/>
    <property type="match status" value="1"/>
</dbReference>
<dbReference type="InterPro" id="IPR015943">
    <property type="entry name" value="WD40/YVTN_repeat-like_dom_sf"/>
</dbReference>
<name>A0A7X1AWQ9_9BACT</name>
<evidence type="ECO:0000313" key="2">
    <source>
        <dbReference type="Proteomes" id="UP000525652"/>
    </source>
</evidence>
<dbReference type="RefSeq" id="WP_185692121.1">
    <property type="nucleotide sequence ID" value="NZ_JACHVA010000053.1"/>
</dbReference>
<keyword evidence="2" id="KW-1185">Reference proteome</keyword>
<sequence length="2861" mass="298410">MINPPCFCRWRSLLVLFFFTIVGTAALQGQEITFFGEEGSGGSGSIADRVIGDDSFEITSAASEGEVSYTIDSVLPSTRGGQPVVPIGLLENEVTISVSEDDSAQVTLLATLTVEGSVVDTETRTFTVRRTQEVSFVDLPAVDLGDPSFPVTVEVDPDVGQARGFRIIDGPGEVDGDTGEVNVYGAGGIQLQAFADQTSYDAGDPEADLVAATFVNKTLVVGGKEPAGGPGFLDLWTWREPQLSLTDYLYDVVANDAGTQFVAVGAGALLIEGSDPTDSSTWTEPALGVSSDLLGVAYGSNRYVAVGSDAAVFMSLDGSTWVDGNSGIAAGVNLRAVAYSDDTNEFVTVGTGSGGQSVLYRSSDGLAWVQDMSYPAYPIVPNGVFYSDGIGAWQVVGQSGSWFVGNPGSWSLNAAGFSGDYRDGLTTPEGITYIVGDGGTVIRTGVNSTSIWTTVNTGANYDLDSIQFNDRYLVAAGENGRVIRSNRDNGDRWVESVTPFRFDVQGMAFIDGLLLAVGQNESIASSGSGFDWTLRDSTTPFSFRSVASDGTISVAVGDDGEVYRSSNEGATWIQLSPISAEDLRGVTFGGGNFVVVGTSGSIYYSTDGTTWNLASSINGIFGGTFSGDLNAVHYDETTSVYVAVGDGLTTLSSGDADVWEQHTGGSIDLNGVSSRSGKFVAVGDQGRIAYSFDGEDWSQGSANVDEDLYAVAVSDSEFLAVGENGSILTSPNGTTWTSHISTVTRDLFAALYFDDTFYAFGTGFALLVSDNSGSWESQVAATQNTIYGATVVGDNFVAVTDFGGILTTPTAGSTGLEEWTFRYSGEAGDNINDVVYGNNGFVAVGDAGQILVSEDGQNWEERAVQETNGTPLTQNLLGVAYGNGLYLAVGGQKLISSTDTENWTVVTTWTIPVNSVSFGDGLFVVTGEASSIFYSTDGVGWDGGSVNGVNGSATLWDSVYYPEYELWVAVGEAANFELPDGPELMSQWFFSTDGQTWTRQISPEVEPGVYFSADLLTVSAGDDVVRAFGTGRVVYDLLADGWGSWSVGGFTTYASLYSEGNGFGGFVYAGENGAISGIDPSFLSFPGITETLNGLAFGNQSYVAVGDDGRILYSDDAEYWVLRTTENLQPLNGVAVDSLGQYVAVGGASTILRSDDSIRWVTPSEIPELPGQVDLNAVTTYDNGFAAVGSFGTILLSEDGDVWQSAEPPLLKQLNGIASGNGNLVAVGDEATILFNAGASVWTVEDADGVVADLNSIFFADAQFMAVGDQGVVLTSPDGKTWTAQTSGISEDLWAIGYGDLTAGGYWTAAGESGAIYVSVDEGVSWTARASGTSADLRTVSFGQNNFITTGADGVVLSSNNSSDWYSRPVGTDYQLNDAAFFNGVFTLVGDFQTIVTSGRIEQRESQEIIFLPIGDKIVSDPAFEPQVIATSGLPVTLEIVSGPATLSGDEIVLDGVSGTVVVRATQSGSVRYDAATPVEVSFEVLLSAQTIDFFGEPASAAPGSISAKTFGQSAFTVTAESSSSLVPFIAVESGPAIISDQTDGTATVTLTGAGSVTLTANQSGDDTFAAASEAVRSFTAAKASQTIDFELPESAGEADPPLTLTATATSGLEVTFSVISGPASITGGDQLSFNGSGTVTVQATQSGDDDYEAAPPVEDEINVESAETGDVWQTRTSGSANDFYGVAFAGSRFYAVGDAETVVSSSDGQNWALQANGSGQLRDLAFGGVPDIYLAVGEGGIPMYSENGVDWFLLPDSGLPSLNRIVYAAGEFFAVGDGGAIWKSLNGDEWTALDSGVTIDLEDIIYTDGTLVAVGGNSVVSSESFGDTWNVSSFASETMSLNAVAVDSSGGLLAVGNEGRILYSANGGDSWSVRPSPAPVTFQAATYGSGRFITVGDGGVIYTSSDNGQTWILRESGTTQNLHDITYRDSIFVIVGEGGTILSSGLSNPNKIERTLDFPAVSSPSGGLTTTLTATALAGGTPTDQLVEFNLVSGSGTITDRTLQGDGSTTATLEVSGYPGEYVVRASLPVDEEYLAVPGIDQSFTVVGETQTYTNLFPAEGGLSYSSSPIGLSATSIDATTSDPTGLGVQFEIVSGDATISGTSMTLNPGAVGSDVVVRLYNSGDATYSPLSETVTYSITAEETEIVFNAIPDKLLSDENFFIQAATSDGEDVGIQVIQGASLISLRNYYQSDGNGNETYVHEVSIEGSIGSQGEVILEAYALPSSGVTAEPVRQSFYISRYRQNITFSDPGSKTFGDPPFVLNASADGGGEVTFSLADSTVASLDGNTVTILSSGTIIITAEAEPNGDYGPATGELSVPVSKASQTLEFEEIDNQFEGSVISIPLVARTYIGDNDSPASSADYPISFTVVEGADIASISGSTLTLNGTSGTVKVQATQGGNVNVFAADPVEQSFTVSNFGRGPVNTTDNFYGAAYGDGQFVAVALGGSIARTVEASTDPSNWEAMVPAPNSPIFYDVTYGAEKFVAVGFNGAVQYSTDNGVSWNSTSASTINVLGAVEYGMGLFVAIETGASGNYHTSANGVNWTRRSLPTTNPLTDLVLGENTSGNPLFVAVGFSGTVLTSNTGTNWTRRTTGTLSYSMKSVAYGDGLFVAITNYGDYLYSQDGGVTWFQKEIPSSVLPDSPTLSSITFGNSTFKVVGSNGSVLTATKEAILEPINPADSSSRWIREISLGINTLNEVIFGGDRFVAVGENGTILISLPEVAAITLSEWIDSYDFSALTVGPVTGSDDPDGDGYSVALEYALLGDPVNPESGSLVQMVNSGGEIMLCFKRRLTSDVSIQIQESSDMVSWDTIRSYDPVSGAWDNADGLAESVDGNSVQVDFSIPSGASTMFLRVRVVE</sequence>
<dbReference type="SUPFAM" id="SSF101898">
    <property type="entry name" value="NHL repeat"/>
    <property type="match status" value="1"/>
</dbReference>
<reference evidence="1 2" key="1">
    <citation type="submission" date="2020-07" db="EMBL/GenBank/DDBJ databases">
        <authorList>
            <person name="Feng X."/>
        </authorList>
    </citation>
    <scope>NUCLEOTIDE SEQUENCE [LARGE SCALE GENOMIC DNA]</scope>
    <source>
        <strain evidence="1 2">JCM14086</strain>
    </source>
</reference>
<dbReference type="EMBL" id="JACHVA010000053">
    <property type="protein sequence ID" value="MBC2601406.1"/>
    <property type="molecule type" value="Genomic_DNA"/>
</dbReference>
<proteinExistence type="predicted"/>
<gene>
    <name evidence="1" type="ORF">H5P30_06405</name>
</gene>
<dbReference type="SUPFAM" id="SSF110296">
    <property type="entry name" value="Oligoxyloglucan reducing end-specific cellobiohydrolase"/>
    <property type="match status" value="3"/>
</dbReference>
<accession>A0A7X1AWQ9</accession>
<dbReference type="Proteomes" id="UP000525652">
    <property type="component" value="Unassembled WGS sequence"/>
</dbReference>
<evidence type="ECO:0000313" key="1">
    <source>
        <dbReference type="EMBL" id="MBC2601406.1"/>
    </source>
</evidence>
<dbReference type="Gene3D" id="2.130.10.10">
    <property type="entry name" value="YVTN repeat-like/Quinoprotein amine dehydrogenase"/>
    <property type="match status" value="2"/>
</dbReference>